<dbReference type="EMBL" id="PUIB01000024">
    <property type="protein sequence ID" value="PQO28869.1"/>
    <property type="molecule type" value="Genomic_DNA"/>
</dbReference>
<dbReference type="AlphaFoldDB" id="A0A2S8F9N8"/>
<dbReference type="Pfam" id="PF13946">
    <property type="entry name" value="DUF4214"/>
    <property type="match status" value="1"/>
</dbReference>
<dbReference type="InterPro" id="IPR025282">
    <property type="entry name" value="DUF4214"/>
</dbReference>
<dbReference type="OrthoDB" id="276697at2"/>
<organism evidence="2 3">
    <name type="scientific">Blastopirellula marina</name>
    <dbReference type="NCBI Taxonomy" id="124"/>
    <lineage>
        <taxon>Bacteria</taxon>
        <taxon>Pseudomonadati</taxon>
        <taxon>Planctomycetota</taxon>
        <taxon>Planctomycetia</taxon>
        <taxon>Pirellulales</taxon>
        <taxon>Pirellulaceae</taxon>
        <taxon>Blastopirellula</taxon>
    </lineage>
</organism>
<sequence length="365" mass="40662">MANLLPIDRLREQARKDVDIDILLAPADDVDFLRNVYRRLVHRPASQNCINNWIGRLQDGSLSRTDVIYGIARSREGRQKNVRVLGLNDTGQGTMEIPKRKVPWWKRAFSLKSRLPKASTSERVQFTERKLAHLADNFVEIAEQIEFEMRQMRIQLRNTQPPVNQPSSPSLVENGEIDARLEAMSKKLAAGLQQLPLTCLERAIVELKQTLPATLPHDAPVFRNWAIFGEHPHDIARGCHNAGLEVVTISTPSEVTGDDVRASLALLAEGQCGGIVLDSRLYHLTDRELIQSLSLVHRALGCDGLVLIQESSPDVPFAKLRLESALEACGFNLLPQISSGVDDNQPALVILSGRKQTVSECNRDS</sequence>
<gene>
    <name evidence="2" type="ORF">C5Y98_24205</name>
</gene>
<comment type="caution">
    <text evidence="2">The sequence shown here is derived from an EMBL/GenBank/DDBJ whole genome shotgun (WGS) entry which is preliminary data.</text>
</comment>
<evidence type="ECO:0000313" key="2">
    <source>
        <dbReference type="EMBL" id="PQO28869.1"/>
    </source>
</evidence>
<name>A0A2S8F9N8_9BACT</name>
<accession>A0A2S8F9N8</accession>
<feature type="domain" description="DUF4214" evidence="1">
    <location>
        <begin position="28"/>
        <end position="79"/>
    </location>
</feature>
<dbReference type="RefSeq" id="WP_105358191.1">
    <property type="nucleotide sequence ID" value="NZ_PUIB01000024.1"/>
</dbReference>
<evidence type="ECO:0000259" key="1">
    <source>
        <dbReference type="Pfam" id="PF13946"/>
    </source>
</evidence>
<proteinExistence type="predicted"/>
<evidence type="ECO:0000313" key="3">
    <source>
        <dbReference type="Proteomes" id="UP000239388"/>
    </source>
</evidence>
<protein>
    <recommendedName>
        <fullName evidence="1">DUF4214 domain-containing protein</fullName>
    </recommendedName>
</protein>
<reference evidence="2 3" key="1">
    <citation type="submission" date="2018-02" db="EMBL/GenBank/DDBJ databases">
        <title>Comparative genomes isolates from brazilian mangrove.</title>
        <authorList>
            <person name="Araujo J.E."/>
            <person name="Taketani R.G."/>
            <person name="Silva M.C.P."/>
            <person name="Loureco M.V."/>
            <person name="Andreote F.D."/>
        </authorList>
    </citation>
    <scope>NUCLEOTIDE SEQUENCE [LARGE SCALE GENOMIC DNA]</scope>
    <source>
        <strain evidence="2 3">NAP PRIS-MGV</strain>
    </source>
</reference>
<dbReference type="Proteomes" id="UP000239388">
    <property type="component" value="Unassembled WGS sequence"/>
</dbReference>